<evidence type="ECO:0000256" key="1">
    <source>
        <dbReference type="ARBA" id="ARBA00011738"/>
    </source>
</evidence>
<dbReference type="SFLD" id="SFLDG01153">
    <property type="entry name" value="Main.4:_Theta-like"/>
    <property type="match status" value="1"/>
</dbReference>
<dbReference type="Pfam" id="PF13417">
    <property type="entry name" value="GST_N_3"/>
    <property type="match status" value="1"/>
</dbReference>
<dbReference type="Gene3D" id="1.20.1050.10">
    <property type="match status" value="1"/>
</dbReference>
<dbReference type="AlphaFoldDB" id="A0A6J2KE53"/>
<dbReference type="InterPro" id="IPR036249">
    <property type="entry name" value="Thioredoxin-like_sf"/>
</dbReference>
<gene>
    <name evidence="5 6" type="primary">LOC114250783</name>
</gene>
<dbReference type="SUPFAM" id="SSF47616">
    <property type="entry name" value="GST C-terminal domain-like"/>
    <property type="match status" value="1"/>
</dbReference>
<dbReference type="Proteomes" id="UP000504629">
    <property type="component" value="Unplaced"/>
</dbReference>
<dbReference type="RefSeq" id="XP_028040597.1">
    <property type="nucleotide sequence ID" value="XM_028184796.1"/>
</dbReference>
<dbReference type="RefSeq" id="XP_028040596.1">
    <property type="nucleotide sequence ID" value="XM_028184795.1"/>
</dbReference>
<feature type="domain" description="GST C-terminal" evidence="3">
    <location>
        <begin position="88"/>
        <end position="211"/>
    </location>
</feature>
<dbReference type="InterPro" id="IPR004045">
    <property type="entry name" value="Glutathione_S-Trfase_N"/>
</dbReference>
<accession>A0A6J2KE53</accession>
<keyword evidence="4" id="KW-1185">Reference proteome</keyword>
<dbReference type="OrthoDB" id="2309723at2759"/>
<comment type="subunit">
    <text evidence="1">Homodimer.</text>
</comment>
<name>A0A6J2KE53_BOMMA</name>
<dbReference type="SUPFAM" id="SSF52833">
    <property type="entry name" value="Thioredoxin-like"/>
    <property type="match status" value="1"/>
</dbReference>
<dbReference type="InterPro" id="IPR040079">
    <property type="entry name" value="Glutathione_S-Trfase"/>
</dbReference>
<evidence type="ECO:0000313" key="5">
    <source>
        <dbReference type="RefSeq" id="XP_028040596.1"/>
    </source>
</evidence>
<sequence length="217" mass="24282">MSLMLYKLNASPPARTAMMVCELFKVPVKMVDVNLSKGEHFSPEYLKRNPLHTVPTLEDGDLIITDSHAIAMYLADKYGKDDSLYPKDLKSRAIVNQRLFFDSTVLFSRMRSVTVPVIIEGCKTVTEKQINDIIEAYGYVETYLSNTKFIATNNLTIADISAYAVVSSLLFIVPLDGAKFPKTQTWLNEMEKKPFAQKYNVNGAAELGALLKEKLGS</sequence>
<organism evidence="4 5">
    <name type="scientific">Bombyx mandarina</name>
    <name type="common">Wild silk moth</name>
    <name type="synonym">Wild silkworm</name>
    <dbReference type="NCBI Taxonomy" id="7092"/>
    <lineage>
        <taxon>Eukaryota</taxon>
        <taxon>Metazoa</taxon>
        <taxon>Ecdysozoa</taxon>
        <taxon>Arthropoda</taxon>
        <taxon>Hexapoda</taxon>
        <taxon>Insecta</taxon>
        <taxon>Pterygota</taxon>
        <taxon>Neoptera</taxon>
        <taxon>Endopterygota</taxon>
        <taxon>Lepidoptera</taxon>
        <taxon>Glossata</taxon>
        <taxon>Ditrysia</taxon>
        <taxon>Bombycoidea</taxon>
        <taxon>Bombycidae</taxon>
        <taxon>Bombycinae</taxon>
        <taxon>Bombyx</taxon>
    </lineage>
</organism>
<dbReference type="PANTHER" id="PTHR43969">
    <property type="entry name" value="GLUTATHIONE S TRANSFERASE D10, ISOFORM A-RELATED"/>
    <property type="match status" value="1"/>
</dbReference>
<dbReference type="GO" id="GO:0004364">
    <property type="term" value="F:glutathione transferase activity"/>
    <property type="evidence" value="ECO:0007669"/>
    <property type="project" value="TreeGrafter"/>
</dbReference>
<protein>
    <submittedName>
        <fullName evidence="5 6">Glutathione S-transferase 1-like</fullName>
    </submittedName>
</protein>
<feature type="domain" description="GST N-terminal" evidence="2">
    <location>
        <begin position="1"/>
        <end position="82"/>
    </location>
</feature>
<dbReference type="FunFam" id="3.40.30.10:FF:000034">
    <property type="entry name" value="glutathione S-transferase 1"/>
    <property type="match status" value="1"/>
</dbReference>
<reference evidence="5 6" key="1">
    <citation type="submission" date="2025-04" db="UniProtKB">
        <authorList>
            <consortium name="RefSeq"/>
        </authorList>
    </citation>
    <scope>IDENTIFICATION</scope>
    <source>
        <tissue evidence="5 6">Silk gland</tissue>
    </source>
</reference>
<dbReference type="PROSITE" id="PS50404">
    <property type="entry name" value="GST_NTER"/>
    <property type="match status" value="1"/>
</dbReference>
<dbReference type="Pfam" id="PF00043">
    <property type="entry name" value="GST_C"/>
    <property type="match status" value="1"/>
</dbReference>
<dbReference type="InterPro" id="IPR004046">
    <property type="entry name" value="GST_C"/>
</dbReference>
<dbReference type="InterPro" id="IPR010987">
    <property type="entry name" value="Glutathione-S-Trfase_C-like"/>
</dbReference>
<evidence type="ECO:0000259" key="2">
    <source>
        <dbReference type="PROSITE" id="PS50404"/>
    </source>
</evidence>
<dbReference type="PANTHER" id="PTHR43969:SF9">
    <property type="entry name" value="GLUTATHIONE S TRANSFERASE D10, ISOFORM A-RELATED"/>
    <property type="match status" value="1"/>
</dbReference>
<dbReference type="SFLD" id="SFLDS00019">
    <property type="entry name" value="Glutathione_Transferase_(cytos"/>
    <property type="match status" value="1"/>
</dbReference>
<proteinExistence type="predicted"/>
<dbReference type="GeneID" id="114250783"/>
<evidence type="ECO:0000313" key="6">
    <source>
        <dbReference type="RefSeq" id="XP_028040597.1"/>
    </source>
</evidence>
<dbReference type="GO" id="GO:0006749">
    <property type="term" value="P:glutathione metabolic process"/>
    <property type="evidence" value="ECO:0007669"/>
    <property type="project" value="TreeGrafter"/>
</dbReference>
<dbReference type="FunFam" id="1.20.1050.10:FF:000007">
    <property type="entry name" value="Glutathione S-transferase 1-1"/>
    <property type="match status" value="1"/>
</dbReference>
<dbReference type="SFLD" id="SFLDG00358">
    <property type="entry name" value="Main_(cytGST)"/>
    <property type="match status" value="1"/>
</dbReference>
<evidence type="ECO:0000313" key="4">
    <source>
        <dbReference type="Proteomes" id="UP000504629"/>
    </source>
</evidence>
<dbReference type="KEGG" id="bman:114250783"/>
<evidence type="ECO:0000259" key="3">
    <source>
        <dbReference type="PROSITE" id="PS50405"/>
    </source>
</evidence>
<dbReference type="Gene3D" id="3.40.30.10">
    <property type="entry name" value="Glutaredoxin"/>
    <property type="match status" value="1"/>
</dbReference>
<dbReference type="CDD" id="cd03177">
    <property type="entry name" value="GST_C_Delta_Epsilon"/>
    <property type="match status" value="1"/>
</dbReference>
<dbReference type="CTD" id="37108"/>
<dbReference type="PROSITE" id="PS50405">
    <property type="entry name" value="GST_CTER"/>
    <property type="match status" value="1"/>
</dbReference>
<dbReference type="InterPro" id="IPR036282">
    <property type="entry name" value="Glutathione-S-Trfase_C_sf"/>
</dbReference>